<evidence type="ECO:0000256" key="5">
    <source>
        <dbReference type="ARBA" id="ARBA00022840"/>
    </source>
</evidence>
<dbReference type="EC" id="2.7.4.25" evidence="1"/>
<dbReference type="InterPro" id="IPR001173">
    <property type="entry name" value="Glyco_trans_2-like"/>
</dbReference>
<comment type="caution">
    <text evidence="10">The sequence shown here is derived from an EMBL/GenBank/DDBJ whole genome shotgun (WGS) entry which is preliminary data.</text>
</comment>
<keyword evidence="5" id="KW-0067">ATP-binding</keyword>
<gene>
    <name evidence="10" type="ORF">DR116_0024940</name>
</gene>
<comment type="catalytic activity">
    <reaction evidence="6">
        <text>dCMP + ATP = dCDP + ADP</text>
        <dbReference type="Rhea" id="RHEA:25094"/>
        <dbReference type="ChEBI" id="CHEBI:30616"/>
        <dbReference type="ChEBI" id="CHEBI:57566"/>
        <dbReference type="ChEBI" id="CHEBI:58593"/>
        <dbReference type="ChEBI" id="CHEBI:456216"/>
        <dbReference type="EC" id="2.7.4.25"/>
    </reaction>
</comment>
<keyword evidence="3" id="KW-0547">Nucleotide-binding</keyword>
<dbReference type="Gene3D" id="3.40.50.300">
    <property type="entry name" value="P-loop containing nucleotide triphosphate hydrolases"/>
    <property type="match status" value="1"/>
</dbReference>
<dbReference type="GO" id="GO:0036431">
    <property type="term" value="F:dCMP kinase activity"/>
    <property type="evidence" value="ECO:0007669"/>
    <property type="project" value="InterPro"/>
</dbReference>
<dbReference type="InterPro" id="IPR029044">
    <property type="entry name" value="Nucleotide-diphossugar_trans"/>
</dbReference>
<evidence type="ECO:0000256" key="1">
    <source>
        <dbReference type="ARBA" id="ARBA00012906"/>
    </source>
</evidence>
<evidence type="ECO:0000313" key="10">
    <source>
        <dbReference type="EMBL" id="RWQ71106.1"/>
    </source>
</evidence>
<dbReference type="Pfam" id="PF00535">
    <property type="entry name" value="Glycos_transf_2"/>
    <property type="match status" value="1"/>
</dbReference>
<evidence type="ECO:0000259" key="8">
    <source>
        <dbReference type="Pfam" id="PF00535"/>
    </source>
</evidence>
<evidence type="ECO:0000256" key="4">
    <source>
        <dbReference type="ARBA" id="ARBA00022777"/>
    </source>
</evidence>
<comment type="catalytic activity">
    <reaction evidence="7">
        <text>CMP + ATP = CDP + ADP</text>
        <dbReference type="Rhea" id="RHEA:11600"/>
        <dbReference type="ChEBI" id="CHEBI:30616"/>
        <dbReference type="ChEBI" id="CHEBI:58069"/>
        <dbReference type="ChEBI" id="CHEBI:60377"/>
        <dbReference type="ChEBI" id="CHEBI:456216"/>
        <dbReference type="EC" id="2.7.4.25"/>
    </reaction>
</comment>
<name>A0A9X8NTN1_BACCE</name>
<dbReference type="PANTHER" id="PTHR43685">
    <property type="entry name" value="GLYCOSYLTRANSFERASE"/>
    <property type="match status" value="1"/>
</dbReference>
<dbReference type="InterPro" id="IPR050834">
    <property type="entry name" value="Glycosyltransf_2"/>
</dbReference>
<feature type="domain" description="Cytidylate kinase" evidence="9">
    <location>
        <begin position="3"/>
        <end position="207"/>
    </location>
</feature>
<dbReference type="InterPro" id="IPR011994">
    <property type="entry name" value="Cytidylate_kinase_dom"/>
</dbReference>
<keyword evidence="4" id="KW-0418">Kinase</keyword>
<keyword evidence="2" id="KW-0808">Transferase</keyword>
<accession>A0A9X8NTN1</accession>
<dbReference type="Proteomes" id="UP000253597">
    <property type="component" value="Unassembled WGS sequence"/>
</dbReference>
<proteinExistence type="predicted"/>
<evidence type="ECO:0000256" key="6">
    <source>
        <dbReference type="ARBA" id="ARBA00047615"/>
    </source>
</evidence>
<dbReference type="InterPro" id="IPR027417">
    <property type="entry name" value="P-loop_NTPase"/>
</dbReference>
<reference evidence="10 11" key="1">
    <citation type="submission" date="2019-01" db="EMBL/GenBank/DDBJ databases">
        <title>Draft genome sequence of heavy metal resistant Bacillus cereus NWUAB01.</title>
        <authorList>
            <person name="Babalola O."/>
            <person name="Aremu B.R."/>
            <person name="Ayangbenro A.S."/>
        </authorList>
    </citation>
    <scope>NUCLEOTIDE SEQUENCE [LARGE SCALE GENOMIC DNA]</scope>
    <source>
        <strain evidence="10 11">NWUAB01</strain>
    </source>
</reference>
<dbReference type="Gene3D" id="3.90.550.10">
    <property type="entry name" value="Spore Coat Polysaccharide Biosynthesis Protein SpsA, Chain A"/>
    <property type="match status" value="1"/>
</dbReference>
<organism evidence="10 11">
    <name type="scientific">Bacillus cereus</name>
    <dbReference type="NCBI Taxonomy" id="1396"/>
    <lineage>
        <taxon>Bacteria</taxon>
        <taxon>Bacillati</taxon>
        <taxon>Bacillota</taxon>
        <taxon>Bacilli</taxon>
        <taxon>Bacillales</taxon>
        <taxon>Bacillaceae</taxon>
        <taxon>Bacillus</taxon>
        <taxon>Bacillus cereus group</taxon>
    </lineage>
</organism>
<dbReference type="EMBL" id="QNGD03000014">
    <property type="protein sequence ID" value="RWQ71106.1"/>
    <property type="molecule type" value="Genomic_DNA"/>
</dbReference>
<dbReference type="PANTHER" id="PTHR43685:SF3">
    <property type="entry name" value="SLR2126 PROTEIN"/>
    <property type="match status" value="1"/>
</dbReference>
<protein>
    <recommendedName>
        <fullName evidence="1">(d)CMP kinase</fullName>
        <ecNumber evidence="1">2.7.4.25</ecNumber>
    </recommendedName>
</protein>
<sequence length="588" mass="68412">MIITIDGPSGVGKSSVANKVAKEIGLKHISVGLIFRAFTWCIIQGEKDFISKLKVHYYTDNSYPAITYQDIDITSELQGTIEIEKNVSKVGANPEYQHMVYSIIKEISNQNGVVIEGRNTSEMFPTANFKFFLDAHKVERLSRNKTEYERVSKDHTSLPFLKSNIERNEQDLRREIGTLRIRNDVYYIDTTENTLYETVNRIINKVRRLQKQNTLLASIIIPVFNRKEHLNLCLQYLNEQDISRDKYEIIVVDDHSTDGSNLIPSLFPDVKIVSLKESDSKGPANARNQGLAVSTGEVIIFLDCDILVDKNFITNHLNYHNKTDRAVVLGARRHLAKGMISIPYEDIKKDSREILVNGYSQDINYLSNPWSICYTCIVSLPSYLAKNTLFNPDFLGWGIEDIEWGFRLHKQKVNWIFSSTTLGYHLYHDRNMTEKKFKKWKENLRFFLTLHTEKEVRNFAIFSSVFDPEIQANYMEIYNLFNQTSYHKKGCLIQYNTTDTNEILLSIQDFLLKNHQESMEIVLVVPDQCLDTILAYSKYLHTLSIFRIFSITQWKINEEIIISQYHEFTKQNNLREIYEANRNHPTTL</sequence>
<dbReference type="Pfam" id="PF02224">
    <property type="entry name" value="Cytidylate_kin"/>
    <property type="match status" value="1"/>
</dbReference>
<evidence type="ECO:0000313" key="11">
    <source>
        <dbReference type="Proteomes" id="UP000253597"/>
    </source>
</evidence>
<dbReference type="SUPFAM" id="SSF53448">
    <property type="entry name" value="Nucleotide-diphospho-sugar transferases"/>
    <property type="match status" value="1"/>
</dbReference>
<dbReference type="CDD" id="cd00761">
    <property type="entry name" value="Glyco_tranf_GTA_type"/>
    <property type="match status" value="1"/>
</dbReference>
<dbReference type="RefSeq" id="WP_113303306.1">
    <property type="nucleotide sequence ID" value="NZ_QNGD03000014.1"/>
</dbReference>
<feature type="domain" description="Glycosyltransferase 2-like" evidence="8">
    <location>
        <begin position="218"/>
        <end position="334"/>
    </location>
</feature>
<evidence type="ECO:0000256" key="3">
    <source>
        <dbReference type="ARBA" id="ARBA00022741"/>
    </source>
</evidence>
<evidence type="ECO:0000259" key="9">
    <source>
        <dbReference type="Pfam" id="PF02224"/>
    </source>
</evidence>
<evidence type="ECO:0000256" key="7">
    <source>
        <dbReference type="ARBA" id="ARBA00048478"/>
    </source>
</evidence>
<dbReference type="AlphaFoldDB" id="A0A9X8NTN1"/>
<evidence type="ECO:0000256" key="2">
    <source>
        <dbReference type="ARBA" id="ARBA00022679"/>
    </source>
</evidence>
<dbReference type="SUPFAM" id="SSF52540">
    <property type="entry name" value="P-loop containing nucleoside triphosphate hydrolases"/>
    <property type="match status" value="1"/>
</dbReference>
<dbReference type="GO" id="GO:0006139">
    <property type="term" value="P:nucleobase-containing compound metabolic process"/>
    <property type="evidence" value="ECO:0007669"/>
    <property type="project" value="InterPro"/>
</dbReference>
<dbReference type="CDD" id="cd02020">
    <property type="entry name" value="CMPK"/>
    <property type="match status" value="1"/>
</dbReference>
<dbReference type="GO" id="GO:0005524">
    <property type="term" value="F:ATP binding"/>
    <property type="evidence" value="ECO:0007669"/>
    <property type="project" value="UniProtKB-KW"/>
</dbReference>